<keyword evidence="2" id="KW-1185">Reference proteome</keyword>
<accession>A0A1C5ID32</accession>
<dbReference type="AlphaFoldDB" id="A0A1C5ID32"/>
<dbReference type="Proteomes" id="UP000198217">
    <property type="component" value="Chromosome I"/>
</dbReference>
<sequence>MSDDGRETVLLPRTPQVFALYRCDSISNSMHDVLGWILALPGGEILMVRGLPGAREVIWSESLSQVESFWAPMAGADVVLVTETRDGEPSGRQR</sequence>
<proteinExistence type="predicted"/>
<reference evidence="1 2" key="1">
    <citation type="submission" date="2016-06" db="EMBL/GenBank/DDBJ databases">
        <authorList>
            <person name="Kjaerup R.B."/>
            <person name="Dalgaard T.S."/>
            <person name="Juul-Madsen H.R."/>
        </authorList>
    </citation>
    <scope>NUCLEOTIDE SEQUENCE [LARGE SCALE GENOMIC DNA]</scope>
    <source>
        <strain evidence="1 2">DSM 43904</strain>
    </source>
</reference>
<gene>
    <name evidence="1" type="ORF">GA0070609_3140</name>
</gene>
<name>A0A1C5ID32_9ACTN</name>
<organism evidence="1 2">
    <name type="scientific">Micromonospora echinaurantiaca</name>
    <dbReference type="NCBI Taxonomy" id="47857"/>
    <lineage>
        <taxon>Bacteria</taxon>
        <taxon>Bacillati</taxon>
        <taxon>Actinomycetota</taxon>
        <taxon>Actinomycetes</taxon>
        <taxon>Micromonosporales</taxon>
        <taxon>Micromonosporaceae</taxon>
        <taxon>Micromonospora</taxon>
    </lineage>
</organism>
<dbReference type="EMBL" id="LT607750">
    <property type="protein sequence ID" value="SCG56260.1"/>
    <property type="molecule type" value="Genomic_DNA"/>
</dbReference>
<protein>
    <submittedName>
        <fullName evidence="1">Uncharacterized protein</fullName>
    </submittedName>
</protein>
<dbReference type="RefSeq" id="WP_157748181.1">
    <property type="nucleotide sequence ID" value="NZ_LT607750.1"/>
</dbReference>
<evidence type="ECO:0000313" key="2">
    <source>
        <dbReference type="Proteomes" id="UP000198217"/>
    </source>
</evidence>
<evidence type="ECO:0000313" key="1">
    <source>
        <dbReference type="EMBL" id="SCG56260.1"/>
    </source>
</evidence>